<dbReference type="AlphaFoldDB" id="A0A6J4MKC0"/>
<gene>
    <name evidence="1" type="ORF">AVDCRST_MAG89-3780</name>
</gene>
<dbReference type="EMBL" id="CADCTV010000792">
    <property type="protein sequence ID" value="CAA9361688.1"/>
    <property type="molecule type" value="Genomic_DNA"/>
</dbReference>
<protein>
    <submittedName>
        <fullName evidence="1">Uncharacterized protein</fullName>
    </submittedName>
</protein>
<feature type="non-terminal residue" evidence="1">
    <location>
        <position position="115"/>
    </location>
</feature>
<accession>A0A6J4MKC0</accession>
<evidence type="ECO:0000313" key="1">
    <source>
        <dbReference type="EMBL" id="CAA9361688.1"/>
    </source>
</evidence>
<proteinExistence type="predicted"/>
<name>A0A6J4MKC0_9BACT</name>
<reference evidence="1" key="1">
    <citation type="submission" date="2020-02" db="EMBL/GenBank/DDBJ databases">
        <authorList>
            <person name="Meier V. D."/>
        </authorList>
    </citation>
    <scope>NUCLEOTIDE SEQUENCE</scope>
    <source>
        <strain evidence="1">AVDCRST_MAG89</strain>
    </source>
</reference>
<sequence>MSTAASRLRNRLDVSDEARRHLVHVESEARELLAGVAARPDGDPALAASAAGLAGFLDGARSPLLRALDRRGTDLDAGGLARRSLDHAWIALRGRATRAIERHDAAVDVERALRR</sequence>
<organism evidence="1">
    <name type="scientific">uncultured Gemmatimonadota bacterium</name>
    <dbReference type="NCBI Taxonomy" id="203437"/>
    <lineage>
        <taxon>Bacteria</taxon>
        <taxon>Pseudomonadati</taxon>
        <taxon>Gemmatimonadota</taxon>
        <taxon>environmental samples</taxon>
    </lineage>
</organism>